<proteinExistence type="predicted"/>
<keyword evidence="2" id="KW-1185">Reference proteome</keyword>
<comment type="caution">
    <text evidence="1">The sequence shown here is derived from an EMBL/GenBank/DDBJ whole genome shotgun (WGS) entry which is preliminary data.</text>
</comment>
<reference evidence="1 2" key="1">
    <citation type="submission" date="2020-12" db="EMBL/GenBank/DDBJ databases">
        <title>Oil enriched cultivation method for isolating marine PHA-producing bacteria.</title>
        <authorList>
            <person name="Zheng W."/>
            <person name="Yu S."/>
            <person name="Huang Y."/>
        </authorList>
    </citation>
    <scope>NUCLEOTIDE SEQUENCE [LARGE SCALE GENOMIC DNA]</scope>
    <source>
        <strain evidence="1 2">SY-2-6</strain>
    </source>
</reference>
<evidence type="ECO:0000313" key="2">
    <source>
        <dbReference type="Proteomes" id="UP000663970"/>
    </source>
</evidence>
<name>A0ABS3DR02_9BACI</name>
<dbReference type="EMBL" id="JAEKJY010000001">
    <property type="protein sequence ID" value="MBN8233755.1"/>
    <property type="molecule type" value="Genomic_DNA"/>
</dbReference>
<accession>A0ABS3DR02</accession>
<sequence length="90" mass="10827">MGKKKKDEEFDDLLDAFREAVSLEETRYYYMKLQLFLDHYEESRAVFQSTDKVEKKDYEPLLQGMMEATSKKEVDYYEGEIQHLLDVKKT</sequence>
<dbReference type="RefSeq" id="WP_027953567.1">
    <property type="nucleotide sequence ID" value="NZ_JAEKJY010000001.1"/>
</dbReference>
<dbReference type="Proteomes" id="UP000663970">
    <property type="component" value="Unassembled WGS sequence"/>
</dbReference>
<gene>
    <name evidence="1" type="ORF">JF544_00785</name>
</gene>
<protein>
    <submittedName>
        <fullName evidence="1">Uncharacterized protein</fullName>
    </submittedName>
</protein>
<organism evidence="1 2">
    <name type="scientific">Halobacillus kuroshimensis</name>
    <dbReference type="NCBI Taxonomy" id="302481"/>
    <lineage>
        <taxon>Bacteria</taxon>
        <taxon>Bacillati</taxon>
        <taxon>Bacillota</taxon>
        <taxon>Bacilli</taxon>
        <taxon>Bacillales</taxon>
        <taxon>Bacillaceae</taxon>
        <taxon>Halobacillus</taxon>
    </lineage>
</organism>
<evidence type="ECO:0000313" key="1">
    <source>
        <dbReference type="EMBL" id="MBN8233755.1"/>
    </source>
</evidence>